<evidence type="ECO:0000256" key="2">
    <source>
        <dbReference type="ARBA" id="ARBA00004502"/>
    </source>
</evidence>
<dbReference type="AlphaFoldDB" id="A0A8I6YE25"/>
<dbReference type="GO" id="GO:0009791">
    <property type="term" value="P:post-embryonic development"/>
    <property type="evidence" value="ECO:0007669"/>
    <property type="project" value="UniProtKB-ARBA"/>
</dbReference>
<dbReference type="PANTHER" id="PTHR33203:SF56">
    <property type="entry name" value="OS06G0473800 PROTEIN"/>
    <property type="match status" value="1"/>
</dbReference>
<protein>
    <recommendedName>
        <fullName evidence="12">Oleosin</fullName>
    </recommendedName>
</protein>
<reference evidence="10" key="2">
    <citation type="submission" date="2020-10" db="EMBL/GenBank/DDBJ databases">
        <authorList>
            <person name="Scholz U."/>
            <person name="Mascher M."/>
            <person name="Fiebig A."/>
        </authorList>
    </citation>
    <scope>NUCLEOTIDE SEQUENCE [LARGE SCALE GENOMIC DNA]</scope>
    <source>
        <strain evidence="10">cv. Morex</strain>
    </source>
</reference>
<evidence type="ECO:0000256" key="3">
    <source>
        <dbReference type="ARBA" id="ARBA00010858"/>
    </source>
</evidence>
<evidence type="ECO:0000256" key="6">
    <source>
        <dbReference type="ARBA" id="ARBA00022989"/>
    </source>
</evidence>
<reference evidence="10" key="3">
    <citation type="submission" date="2022-01" db="UniProtKB">
        <authorList>
            <consortium name="EnsemblPlants"/>
        </authorList>
    </citation>
    <scope>IDENTIFICATION</scope>
    <source>
        <strain evidence="10">subsp. vulgare</strain>
    </source>
</reference>
<dbReference type="Pfam" id="PF01277">
    <property type="entry name" value="Oleosin"/>
    <property type="match status" value="1"/>
</dbReference>
<proteinExistence type="inferred from homology"/>
<evidence type="ECO:0000256" key="1">
    <source>
        <dbReference type="ARBA" id="ARBA00004141"/>
    </source>
</evidence>
<dbReference type="PANTHER" id="PTHR33203">
    <property type="entry name" value="OLEOSIN"/>
    <property type="match status" value="1"/>
</dbReference>
<dbReference type="Gramene" id="HORVU.MOREX.r2.7HG0561970.1">
    <property type="protein sequence ID" value="HORVU.MOREX.r2.7HG0561970.1.CDS.1"/>
    <property type="gene ID" value="HORVU.MOREX.r2.7HG0561970"/>
</dbReference>
<dbReference type="GO" id="GO:0012511">
    <property type="term" value="C:monolayer-surrounded lipid storage body"/>
    <property type="evidence" value="ECO:0007669"/>
    <property type="project" value="InterPro"/>
</dbReference>
<keyword evidence="8 9" id="KW-0472">Membrane</keyword>
<evidence type="ECO:0000256" key="7">
    <source>
        <dbReference type="ARBA" id="ARBA00022990"/>
    </source>
</evidence>
<keyword evidence="4" id="KW-0551">Lipid droplet</keyword>
<name>A0A8I6YE25_HORVV</name>
<evidence type="ECO:0000256" key="5">
    <source>
        <dbReference type="ARBA" id="ARBA00022692"/>
    </source>
</evidence>
<evidence type="ECO:0008006" key="12">
    <source>
        <dbReference type="Google" id="ProtNLM"/>
    </source>
</evidence>
<accession>A0A8I6YE25</accession>
<comment type="similarity">
    <text evidence="3">Belongs to the oleosin family.</text>
</comment>
<dbReference type="GO" id="GO:0048608">
    <property type="term" value="P:reproductive structure development"/>
    <property type="evidence" value="ECO:0007669"/>
    <property type="project" value="UniProtKB-ARBA"/>
</dbReference>
<feature type="transmembrane region" description="Helical" evidence="9">
    <location>
        <begin position="122"/>
        <end position="155"/>
    </location>
</feature>
<evidence type="ECO:0000256" key="4">
    <source>
        <dbReference type="ARBA" id="ARBA00022677"/>
    </source>
</evidence>
<sequence>MREYMSRHGAVLPHAAQVSAASPRAQPTCRLARAHRSSLYTARARDIVPSSPSHCLRSCSPDQSLIVVSLDRPPQPVQLAMATTAVVRAQHQQNGGQGQQYQPLRRMEGLSLRSALRSDPRVPALAAAALLVPLAAALLGLAGLFLLVTLAGVALAAPFVLLFSPVLVPAALGAALAVAGLAAAGALAVSGLSALVWVVGYVQRGLAQGDSGRVGGMVVQPLNSGKRYGGQGAPAFVGHRVGGDVGDALGAKARDVAST</sequence>
<keyword evidence="11" id="KW-1185">Reference proteome</keyword>
<evidence type="ECO:0000313" key="11">
    <source>
        <dbReference type="Proteomes" id="UP000011116"/>
    </source>
</evidence>
<evidence type="ECO:0000256" key="9">
    <source>
        <dbReference type="SAM" id="Phobius"/>
    </source>
</evidence>
<organism evidence="10 11">
    <name type="scientific">Hordeum vulgare subsp. vulgare</name>
    <name type="common">Domesticated barley</name>
    <dbReference type="NCBI Taxonomy" id="112509"/>
    <lineage>
        <taxon>Eukaryota</taxon>
        <taxon>Viridiplantae</taxon>
        <taxon>Streptophyta</taxon>
        <taxon>Embryophyta</taxon>
        <taxon>Tracheophyta</taxon>
        <taxon>Spermatophyta</taxon>
        <taxon>Magnoliopsida</taxon>
        <taxon>Liliopsida</taxon>
        <taxon>Poales</taxon>
        <taxon>Poaceae</taxon>
        <taxon>BOP clade</taxon>
        <taxon>Pooideae</taxon>
        <taxon>Triticodae</taxon>
        <taxon>Triticeae</taxon>
        <taxon>Hordeinae</taxon>
        <taxon>Hordeum</taxon>
    </lineage>
</organism>
<dbReference type="InterPro" id="IPR000136">
    <property type="entry name" value="Oleosin"/>
</dbReference>
<keyword evidence="5 9" id="KW-0812">Transmembrane</keyword>
<dbReference type="GO" id="GO:0016020">
    <property type="term" value="C:membrane"/>
    <property type="evidence" value="ECO:0007669"/>
    <property type="project" value="UniProtKB-SubCell"/>
</dbReference>
<evidence type="ECO:0000256" key="8">
    <source>
        <dbReference type="ARBA" id="ARBA00023136"/>
    </source>
</evidence>
<reference evidence="11" key="1">
    <citation type="journal article" date="2012" name="Nature">
        <title>A physical, genetic and functional sequence assembly of the barley genome.</title>
        <authorList>
            <consortium name="The International Barley Genome Sequencing Consortium"/>
            <person name="Mayer K.F."/>
            <person name="Waugh R."/>
            <person name="Brown J.W."/>
            <person name="Schulman A."/>
            <person name="Langridge P."/>
            <person name="Platzer M."/>
            <person name="Fincher G.B."/>
            <person name="Muehlbauer G.J."/>
            <person name="Sato K."/>
            <person name="Close T.J."/>
            <person name="Wise R.P."/>
            <person name="Stein N."/>
        </authorList>
    </citation>
    <scope>NUCLEOTIDE SEQUENCE [LARGE SCALE GENOMIC DNA]</scope>
    <source>
        <strain evidence="11">cv. Morex</strain>
    </source>
</reference>
<dbReference type="Proteomes" id="UP000011116">
    <property type="component" value="Chromosome 7H"/>
</dbReference>
<dbReference type="EnsemblPlants" id="HORVU.MOREX.r3.7HG0677170.1">
    <property type="protein sequence ID" value="HORVU.MOREX.r3.7HG0677170.1.CDS1"/>
    <property type="gene ID" value="HORVU.MOREX.r3.7HG0677170"/>
</dbReference>
<keyword evidence="6 9" id="KW-1133">Transmembrane helix</keyword>
<comment type="subcellular location">
    <subcellularLocation>
        <location evidence="2">Lipid droplet</location>
    </subcellularLocation>
    <subcellularLocation>
        <location evidence="1">Membrane</location>
        <topology evidence="1">Multi-pass membrane protein</topology>
    </subcellularLocation>
</comment>
<feature type="transmembrane region" description="Helical" evidence="9">
    <location>
        <begin position="175"/>
        <end position="199"/>
    </location>
</feature>
<evidence type="ECO:0000313" key="10">
    <source>
        <dbReference type="EnsemblPlants" id="HORVU.MOREX.r3.7HG0677170.1.CDS1"/>
    </source>
</evidence>
<dbReference type="Gramene" id="HORVU.MOREX.r3.7HG0677170.1">
    <property type="protein sequence ID" value="HORVU.MOREX.r3.7HG0677170.1.CDS1"/>
    <property type="gene ID" value="HORVU.MOREX.r3.7HG0677170"/>
</dbReference>
<keyword evidence="7" id="KW-0007">Acetylation</keyword>